<evidence type="ECO:0000313" key="3">
    <source>
        <dbReference type="Proteomes" id="UP001600650"/>
    </source>
</evidence>
<reference evidence="2 3" key="1">
    <citation type="submission" date="2024-09" db="EMBL/GenBank/DDBJ databases">
        <title>The Natural Products Discovery Center: Release of the First 8490 Sequenced Strains for Exploring Actinobacteria Biosynthetic Diversity.</title>
        <authorList>
            <person name="Kalkreuter E."/>
            <person name="Kautsar S.A."/>
            <person name="Yang D."/>
            <person name="Bader C.D."/>
            <person name="Teijaro C.N."/>
            <person name="Fluegel L."/>
            <person name="Davis C.M."/>
            <person name="Simpson J.R."/>
            <person name="Lauterbach L."/>
            <person name="Steele A.D."/>
            <person name="Gui C."/>
            <person name="Meng S."/>
            <person name="Li G."/>
            <person name="Viehrig K."/>
            <person name="Ye F."/>
            <person name="Su P."/>
            <person name="Kiefer A.F."/>
            <person name="Nichols A."/>
            <person name="Cepeda A.J."/>
            <person name="Yan W."/>
            <person name="Fan B."/>
            <person name="Jiang Y."/>
            <person name="Adhikari A."/>
            <person name="Zheng C.-J."/>
            <person name="Schuster L."/>
            <person name="Cowan T.M."/>
            <person name="Smanski M.J."/>
            <person name="Chevrette M.G."/>
            <person name="De Carvalho L.P.S."/>
            <person name="Shen B."/>
        </authorList>
    </citation>
    <scope>NUCLEOTIDE SEQUENCE [LARGE SCALE GENOMIC DNA]</scope>
    <source>
        <strain evidence="2 3">NPDC057399</strain>
    </source>
</reference>
<gene>
    <name evidence="2" type="ORF">ACFU0X_08915</name>
</gene>
<keyword evidence="3" id="KW-1185">Reference proteome</keyword>
<dbReference type="Proteomes" id="UP001600650">
    <property type="component" value="Unassembled WGS sequence"/>
</dbReference>
<feature type="compositionally biased region" description="Basic and acidic residues" evidence="1">
    <location>
        <begin position="32"/>
        <end position="44"/>
    </location>
</feature>
<dbReference type="EMBL" id="JBHVBU010000017">
    <property type="protein sequence ID" value="MFE7963155.1"/>
    <property type="molecule type" value="Genomic_DNA"/>
</dbReference>
<evidence type="ECO:0000313" key="2">
    <source>
        <dbReference type="EMBL" id="MFE7963155.1"/>
    </source>
</evidence>
<dbReference type="RefSeq" id="WP_364139802.1">
    <property type="nucleotide sequence ID" value="NZ_JBHVBU010000017.1"/>
</dbReference>
<proteinExistence type="predicted"/>
<accession>A0ABW6JFL2</accession>
<feature type="compositionally biased region" description="Polar residues" evidence="1">
    <location>
        <begin position="1"/>
        <end position="20"/>
    </location>
</feature>
<comment type="caution">
    <text evidence="2">The sequence shown here is derived from an EMBL/GenBank/DDBJ whole genome shotgun (WGS) entry which is preliminary data.</text>
</comment>
<feature type="region of interest" description="Disordered" evidence="1">
    <location>
        <begin position="1"/>
        <end position="50"/>
    </location>
</feature>
<evidence type="ECO:0000256" key="1">
    <source>
        <dbReference type="SAM" id="MobiDB-lite"/>
    </source>
</evidence>
<protein>
    <submittedName>
        <fullName evidence="2">Uncharacterized protein</fullName>
    </submittedName>
</protein>
<sequence length="90" mass="9648">MTTVHPSMVNSPIHDSTRTAGLSLDGVTTRRAPRDVATTRRGRAEMAPARHAPALADRVVRRTVAARVAAGAFAEAPLAEGLRRRHGWEG</sequence>
<name>A0ABW6JFL2_STRCE</name>
<organism evidence="2 3">
    <name type="scientific">Streptomyces cellulosae</name>
    <dbReference type="NCBI Taxonomy" id="1968"/>
    <lineage>
        <taxon>Bacteria</taxon>
        <taxon>Bacillati</taxon>
        <taxon>Actinomycetota</taxon>
        <taxon>Actinomycetes</taxon>
        <taxon>Kitasatosporales</taxon>
        <taxon>Streptomycetaceae</taxon>
        <taxon>Streptomyces</taxon>
    </lineage>
</organism>